<dbReference type="InterPro" id="IPR013685">
    <property type="entry name" value="POTRA_FtsQ_type"/>
</dbReference>
<dbReference type="InterPro" id="IPR045335">
    <property type="entry name" value="FtsQ_C_sf"/>
</dbReference>
<reference evidence="12 13" key="1">
    <citation type="journal article" date="2020" name="Int. J. Syst. Evol. Microbiol.">
        <title>Novel acetic acid bacteria from cider fermentations: Acetobacter conturbans sp. nov. and Acetobacter fallax sp. nov.</title>
        <authorList>
            <person name="Sombolestani A.S."/>
            <person name="Cleenwerck I."/>
            <person name="Cnockaert M."/>
            <person name="Borremans W."/>
            <person name="Wieme A.D."/>
            <person name="De Vuyst L."/>
            <person name="Vandamme P."/>
        </authorList>
    </citation>
    <scope>NUCLEOTIDE SEQUENCE [LARGE SCALE GENOMIC DNA]</scope>
    <source>
        <strain evidence="12 13">LMG 1637</strain>
    </source>
</reference>
<dbReference type="InterPro" id="IPR026579">
    <property type="entry name" value="FtsQ"/>
</dbReference>
<dbReference type="PANTHER" id="PTHR35851">
    <property type="entry name" value="CELL DIVISION PROTEIN FTSQ"/>
    <property type="match status" value="1"/>
</dbReference>
<evidence type="ECO:0000256" key="2">
    <source>
        <dbReference type="ARBA" id="ARBA00022475"/>
    </source>
</evidence>
<comment type="caution">
    <text evidence="12">The sequence shown here is derived from an EMBL/GenBank/DDBJ whole genome shotgun (WGS) entry which is preliminary data.</text>
</comment>
<proteinExistence type="inferred from homology"/>
<feature type="compositionally biased region" description="Polar residues" evidence="10">
    <location>
        <begin position="338"/>
        <end position="349"/>
    </location>
</feature>
<keyword evidence="3 9" id="KW-0997">Cell inner membrane</keyword>
<feature type="compositionally biased region" description="Basic and acidic residues" evidence="10">
    <location>
        <begin position="367"/>
        <end position="376"/>
    </location>
</feature>
<accession>A0ABX0KCH3</accession>
<dbReference type="Gene3D" id="3.10.20.310">
    <property type="entry name" value="membrane protein fhac"/>
    <property type="match status" value="1"/>
</dbReference>
<comment type="function">
    <text evidence="9">Essential cell division protein.</text>
</comment>
<evidence type="ECO:0000256" key="1">
    <source>
        <dbReference type="ARBA" id="ARBA00004370"/>
    </source>
</evidence>
<evidence type="ECO:0000256" key="4">
    <source>
        <dbReference type="ARBA" id="ARBA00022618"/>
    </source>
</evidence>
<evidence type="ECO:0000256" key="5">
    <source>
        <dbReference type="ARBA" id="ARBA00022692"/>
    </source>
</evidence>
<organism evidence="12 13">
    <name type="scientific">Acetobacter fallax</name>
    <dbReference type="NCBI Taxonomy" id="1737473"/>
    <lineage>
        <taxon>Bacteria</taxon>
        <taxon>Pseudomonadati</taxon>
        <taxon>Pseudomonadota</taxon>
        <taxon>Alphaproteobacteria</taxon>
        <taxon>Acetobacterales</taxon>
        <taxon>Acetobacteraceae</taxon>
        <taxon>Acetobacter</taxon>
    </lineage>
</organism>
<dbReference type="RefSeq" id="WP_173576729.1">
    <property type="nucleotide sequence ID" value="NZ_WOSW01000008.1"/>
</dbReference>
<keyword evidence="8 9" id="KW-0131">Cell cycle</keyword>
<keyword evidence="4 9" id="KW-0132">Cell division</keyword>
<dbReference type="PROSITE" id="PS51779">
    <property type="entry name" value="POTRA"/>
    <property type="match status" value="1"/>
</dbReference>
<keyword evidence="2 9" id="KW-1003">Cell membrane</keyword>
<protein>
    <recommendedName>
        <fullName evidence="9">Cell division protein FtsQ</fullName>
    </recommendedName>
</protein>
<feature type="transmembrane region" description="Helical" evidence="9">
    <location>
        <begin position="39"/>
        <end position="59"/>
    </location>
</feature>
<feature type="compositionally biased region" description="Basic and acidic residues" evidence="10">
    <location>
        <begin position="1"/>
        <end position="11"/>
    </location>
</feature>
<keyword evidence="5 9" id="KW-0812">Transmembrane</keyword>
<feature type="region of interest" description="Disordered" evidence="10">
    <location>
        <begin position="276"/>
        <end position="376"/>
    </location>
</feature>
<evidence type="ECO:0000256" key="8">
    <source>
        <dbReference type="ARBA" id="ARBA00023306"/>
    </source>
</evidence>
<dbReference type="InterPro" id="IPR034746">
    <property type="entry name" value="POTRA"/>
</dbReference>
<keyword evidence="13" id="KW-1185">Reference proteome</keyword>
<comment type="similarity">
    <text evidence="9">Belongs to the FtsQ/DivIB family. FtsQ subfamily.</text>
</comment>
<dbReference type="Pfam" id="PF03799">
    <property type="entry name" value="FtsQ_DivIB_C"/>
    <property type="match status" value="1"/>
</dbReference>
<evidence type="ECO:0000256" key="3">
    <source>
        <dbReference type="ARBA" id="ARBA00022519"/>
    </source>
</evidence>
<dbReference type="PANTHER" id="PTHR35851:SF1">
    <property type="entry name" value="CELL DIVISION PROTEIN FTSQ"/>
    <property type="match status" value="1"/>
</dbReference>
<evidence type="ECO:0000256" key="10">
    <source>
        <dbReference type="SAM" id="MobiDB-lite"/>
    </source>
</evidence>
<dbReference type="Proteomes" id="UP000615326">
    <property type="component" value="Unassembled WGS sequence"/>
</dbReference>
<feature type="region of interest" description="Disordered" evidence="10">
    <location>
        <begin position="1"/>
        <end position="21"/>
    </location>
</feature>
<evidence type="ECO:0000259" key="11">
    <source>
        <dbReference type="PROSITE" id="PS51779"/>
    </source>
</evidence>
<dbReference type="Gene3D" id="3.40.50.11690">
    <property type="entry name" value="Cell division protein FtsQ/DivIB"/>
    <property type="match status" value="1"/>
</dbReference>
<dbReference type="InterPro" id="IPR005548">
    <property type="entry name" value="Cell_div_FtsQ/DivIB_C"/>
</dbReference>
<evidence type="ECO:0000256" key="6">
    <source>
        <dbReference type="ARBA" id="ARBA00022989"/>
    </source>
</evidence>
<evidence type="ECO:0000256" key="7">
    <source>
        <dbReference type="ARBA" id="ARBA00023136"/>
    </source>
</evidence>
<keyword evidence="6 9" id="KW-1133">Transmembrane helix</keyword>
<feature type="compositionally biased region" description="Low complexity" evidence="10">
    <location>
        <begin position="295"/>
        <end position="313"/>
    </location>
</feature>
<comment type="subcellular location">
    <subcellularLocation>
        <location evidence="9">Cell inner membrane</location>
        <topology evidence="9">Single-pass type II membrane protein</topology>
    </subcellularLocation>
    <subcellularLocation>
        <location evidence="1">Membrane</location>
    </subcellularLocation>
    <text evidence="9">Localizes to the division septum.</text>
</comment>
<evidence type="ECO:0000313" key="13">
    <source>
        <dbReference type="Proteomes" id="UP000615326"/>
    </source>
</evidence>
<name>A0ABX0KCH3_9PROT</name>
<sequence>MSRGPSPRDEPPGGNRFRQTNRADRPSRFMLFVRRHKHILRFFGGVAVLVAGGTIFLRIHGVQTVLAPLRSKIVAEIPLRVTAIRVEGQNLTSPDSIRAALGVSVGDPMLEFDVAAARKRLDDLPFVDHASVERHLSGLIVVRLVERPPFAVWQHHGRFVLIDHDGNPVPDKGMTGKDARAFMQLPLVVGEGADHAAADLLDAVAKVPDVSSRMTAATLVGDRRWTITLKDGTIVYLPEAEEVPALNRLASLQKRFGLLDRPVEIIDLRLPDRMTIRERPGASDTDATSDQKQDAGSGAAGAVTGAPAGGAAAKNVGENAGAPHADAPVARPVGHAGSHNSDQGMSDGNASPERSRSGTPQEQDGGAEMKEGVMPA</sequence>
<evidence type="ECO:0000313" key="12">
    <source>
        <dbReference type="EMBL" id="NHO32205.1"/>
    </source>
</evidence>
<feature type="domain" description="POTRA" evidence="11">
    <location>
        <begin position="79"/>
        <end position="147"/>
    </location>
</feature>
<keyword evidence="7 9" id="KW-0472">Membrane</keyword>
<evidence type="ECO:0000256" key="9">
    <source>
        <dbReference type="HAMAP-Rule" id="MF_00911"/>
    </source>
</evidence>
<gene>
    <name evidence="9" type="primary">ftsQ</name>
    <name evidence="12" type="ORF">GOB84_06450</name>
</gene>
<dbReference type="EMBL" id="WOSW01000008">
    <property type="protein sequence ID" value="NHO32205.1"/>
    <property type="molecule type" value="Genomic_DNA"/>
</dbReference>
<dbReference type="HAMAP" id="MF_00911">
    <property type="entry name" value="FtsQ_subfam"/>
    <property type="match status" value="1"/>
</dbReference>
<dbReference type="Pfam" id="PF08478">
    <property type="entry name" value="POTRA_1"/>
    <property type="match status" value="1"/>
</dbReference>